<keyword evidence="2" id="KW-1185">Reference proteome</keyword>
<sequence>MPIPGILGTGSVAGACPAGKQAISATSSYASAPANLLASLFSQVTRTSPTAFSASGYNLLGTAQTLTLDVVCATVPS</sequence>
<evidence type="ECO:0000313" key="1">
    <source>
        <dbReference type="EMBL" id="RYC11133.1"/>
    </source>
</evidence>
<proteinExistence type="predicted"/>
<organism evidence="1 2">
    <name type="scientific">Nocardioides zhouii</name>
    <dbReference type="NCBI Taxonomy" id="1168729"/>
    <lineage>
        <taxon>Bacteria</taxon>
        <taxon>Bacillati</taxon>
        <taxon>Actinomycetota</taxon>
        <taxon>Actinomycetes</taxon>
        <taxon>Propionibacteriales</taxon>
        <taxon>Nocardioidaceae</taxon>
        <taxon>Nocardioides</taxon>
    </lineage>
</organism>
<accession>A0A4Q2SZJ2</accession>
<dbReference type="AlphaFoldDB" id="A0A4Q2SZJ2"/>
<gene>
    <name evidence="1" type="ORF">EUA94_11040</name>
</gene>
<protein>
    <submittedName>
        <fullName evidence="1">Uncharacterized protein</fullName>
    </submittedName>
</protein>
<dbReference type="EMBL" id="SDWV01000009">
    <property type="protein sequence ID" value="RYC11133.1"/>
    <property type="molecule type" value="Genomic_DNA"/>
</dbReference>
<dbReference type="OrthoDB" id="3790722at2"/>
<dbReference type="Proteomes" id="UP000291101">
    <property type="component" value="Unassembled WGS sequence"/>
</dbReference>
<reference evidence="1 2" key="1">
    <citation type="submission" date="2019-01" db="EMBL/GenBank/DDBJ databases">
        <title>Novel species of Nocardioides.</title>
        <authorList>
            <person name="Liu Q."/>
            <person name="X Y.-H."/>
        </authorList>
    </citation>
    <scope>NUCLEOTIDE SEQUENCE [LARGE SCALE GENOMIC DNA]</scope>
    <source>
        <strain evidence="1 2">HLT2-9</strain>
    </source>
</reference>
<name>A0A4Q2SZJ2_9ACTN</name>
<comment type="caution">
    <text evidence="1">The sequence shown here is derived from an EMBL/GenBank/DDBJ whole genome shotgun (WGS) entry which is preliminary data.</text>
</comment>
<evidence type="ECO:0000313" key="2">
    <source>
        <dbReference type="Proteomes" id="UP000291101"/>
    </source>
</evidence>